<dbReference type="InterPro" id="IPR029058">
    <property type="entry name" value="AB_hydrolase_fold"/>
</dbReference>
<comment type="caution">
    <text evidence="2">The sequence shown here is derived from an EMBL/GenBank/DDBJ whole genome shotgun (WGS) entry which is preliminary data.</text>
</comment>
<gene>
    <name evidence="2" type="ORF">ACFPRA_13400</name>
</gene>
<dbReference type="SUPFAM" id="SSF53474">
    <property type="entry name" value="alpha/beta-Hydrolases"/>
    <property type="match status" value="1"/>
</dbReference>
<name>A0ABW0TN62_9BACL</name>
<feature type="domain" description="Serine aminopeptidase S33" evidence="1">
    <location>
        <begin position="9"/>
        <end position="239"/>
    </location>
</feature>
<dbReference type="Proteomes" id="UP001596109">
    <property type="component" value="Unassembled WGS sequence"/>
</dbReference>
<dbReference type="EMBL" id="JBHSNO010000006">
    <property type="protein sequence ID" value="MFC5589895.1"/>
    <property type="molecule type" value="Genomic_DNA"/>
</dbReference>
<sequence length="262" mass="30212">MWKWEAAGQPKAVVALVHSAYEDHNRYAWLIQKLRSGGFHVVTGDLPGHGADADRKIHNETFDEYEKYVKKLMTVGLADNLPLFVIGHGLGATLVMHALQRGKFECAGYIFSSPWLSLHQHPPKFSSVLTKWTSSTKLNHEIGIEMLTRNVDLYVEAGENRTYNPIVTATWYKELQTFMKSVVHHEGAIDDVPILVHTAGEDKIADIASVKKWLLHQNLSEFQYKEWKWLYHDVYQEPEREEVYLYTEDFMHNVLRSLGYVV</sequence>
<keyword evidence="3" id="KW-1185">Reference proteome</keyword>
<dbReference type="Gene3D" id="3.40.50.1820">
    <property type="entry name" value="alpha/beta hydrolase"/>
    <property type="match status" value="1"/>
</dbReference>
<reference evidence="3" key="1">
    <citation type="journal article" date="2019" name="Int. J. Syst. Evol. Microbiol.">
        <title>The Global Catalogue of Microorganisms (GCM) 10K type strain sequencing project: providing services to taxonomists for standard genome sequencing and annotation.</title>
        <authorList>
            <consortium name="The Broad Institute Genomics Platform"/>
            <consortium name="The Broad Institute Genome Sequencing Center for Infectious Disease"/>
            <person name="Wu L."/>
            <person name="Ma J."/>
        </authorList>
    </citation>
    <scope>NUCLEOTIDE SEQUENCE [LARGE SCALE GENOMIC DNA]</scope>
    <source>
        <strain evidence="3">CGMCC 4.1434</strain>
    </source>
</reference>
<dbReference type="PANTHER" id="PTHR11614">
    <property type="entry name" value="PHOSPHOLIPASE-RELATED"/>
    <property type="match status" value="1"/>
</dbReference>
<dbReference type="GO" id="GO:0016787">
    <property type="term" value="F:hydrolase activity"/>
    <property type="evidence" value="ECO:0007669"/>
    <property type="project" value="UniProtKB-KW"/>
</dbReference>
<keyword evidence="2" id="KW-0378">Hydrolase</keyword>
<dbReference type="InterPro" id="IPR051044">
    <property type="entry name" value="MAG_DAG_Lipase"/>
</dbReference>
<evidence type="ECO:0000313" key="2">
    <source>
        <dbReference type="EMBL" id="MFC5589895.1"/>
    </source>
</evidence>
<dbReference type="Pfam" id="PF12146">
    <property type="entry name" value="Hydrolase_4"/>
    <property type="match status" value="1"/>
</dbReference>
<proteinExistence type="predicted"/>
<organism evidence="2 3">
    <name type="scientific">Sporosarcina soli</name>
    <dbReference type="NCBI Taxonomy" id="334736"/>
    <lineage>
        <taxon>Bacteria</taxon>
        <taxon>Bacillati</taxon>
        <taxon>Bacillota</taxon>
        <taxon>Bacilli</taxon>
        <taxon>Bacillales</taxon>
        <taxon>Caryophanaceae</taxon>
        <taxon>Sporosarcina</taxon>
    </lineage>
</organism>
<protein>
    <submittedName>
        <fullName evidence="2">Alpha/beta hydrolase</fullName>
    </submittedName>
</protein>
<evidence type="ECO:0000313" key="3">
    <source>
        <dbReference type="Proteomes" id="UP001596109"/>
    </source>
</evidence>
<evidence type="ECO:0000259" key="1">
    <source>
        <dbReference type="Pfam" id="PF12146"/>
    </source>
</evidence>
<dbReference type="RefSeq" id="WP_381435471.1">
    <property type="nucleotide sequence ID" value="NZ_JBHSNO010000006.1"/>
</dbReference>
<accession>A0ABW0TN62</accession>
<dbReference type="InterPro" id="IPR022742">
    <property type="entry name" value="Hydrolase_4"/>
</dbReference>